<dbReference type="EMBL" id="JABEXW010000917">
    <property type="protein sequence ID" value="KAF4951436.1"/>
    <property type="molecule type" value="Genomic_DNA"/>
</dbReference>
<feature type="region of interest" description="Disordered" evidence="1">
    <location>
        <begin position="1"/>
        <end position="58"/>
    </location>
</feature>
<sequence>MPNIPPSSPPTHRQSPHTTGKMETNNISSNHSDSRETDNETSMSAEQEAADKEKRDRARYARRRRKCNELNLVDMALSGQRLNEEQCAALLKQPTYPPDATVFLQSLNGYIEEMGDMKSFKRELISSVGSRLPFLLRSSELCKFALADWRVPTAKDISQMGLHGAFDMIWTARLRRQSGRKRKEKARAVARRGPGQRGLTQVQYWARKMLDEFEAAEERGDPLTNGTANAAWSNIVTKNPVWIEKIYIWGQDYGFVCYTSSETEQRPANSKEAWFSIFNDKRLSEDLYGYRVGAWDSIMGGLTLSLSKTMTPLWQSSCQMHGLPTEDCPSAFRQHFKKVAVPSLESPRMSRNTFLVLHDACIWPELDTVTEGMSIPHPPEPDSSRDEYHPMVFLWAYDADWEPPRRANQQQEATTVIEGCTCQGTFAGGYGGADEDGYEGRVKVDVPVLFTWLYWARHVSEPHIDLKDIWRMAQTMPGQIWTCCHDRFDSSRPDSRMPGQPPDPIKEVLDL</sequence>
<dbReference type="OrthoDB" id="4777915at2759"/>
<reference evidence="2" key="1">
    <citation type="journal article" date="2020" name="BMC Genomics">
        <title>Correction to: Identification and distribution of gene clusters required for synthesis of sphingolipid metabolism inhibitors in diverse species of the filamentous fungus Fusarium.</title>
        <authorList>
            <person name="Kim H.S."/>
            <person name="Lohmar J.M."/>
            <person name="Busman M."/>
            <person name="Brown D.W."/>
            <person name="Naumann T.A."/>
            <person name="Divon H.H."/>
            <person name="Lysoe E."/>
            <person name="Uhlig S."/>
            <person name="Proctor R.H."/>
        </authorList>
    </citation>
    <scope>NUCLEOTIDE SEQUENCE</scope>
    <source>
        <strain evidence="2">NRRL 20472</strain>
    </source>
</reference>
<proteinExistence type="predicted"/>
<organism evidence="2 3">
    <name type="scientific">Fusarium sarcochroum</name>
    <dbReference type="NCBI Taxonomy" id="1208366"/>
    <lineage>
        <taxon>Eukaryota</taxon>
        <taxon>Fungi</taxon>
        <taxon>Dikarya</taxon>
        <taxon>Ascomycota</taxon>
        <taxon>Pezizomycotina</taxon>
        <taxon>Sordariomycetes</taxon>
        <taxon>Hypocreomycetidae</taxon>
        <taxon>Hypocreales</taxon>
        <taxon>Nectriaceae</taxon>
        <taxon>Fusarium</taxon>
        <taxon>Fusarium lateritium species complex</taxon>
    </lineage>
</organism>
<dbReference type="Proteomes" id="UP000622797">
    <property type="component" value="Unassembled WGS sequence"/>
</dbReference>
<feature type="compositionally biased region" description="Basic and acidic residues" evidence="1">
    <location>
        <begin position="49"/>
        <end position="58"/>
    </location>
</feature>
<keyword evidence="3" id="KW-1185">Reference proteome</keyword>
<gene>
    <name evidence="2" type="ORF">FSARC_12919</name>
</gene>
<feature type="region of interest" description="Disordered" evidence="1">
    <location>
        <begin position="491"/>
        <end position="511"/>
    </location>
</feature>
<name>A0A8H4WVJ8_9HYPO</name>
<accession>A0A8H4WVJ8</accession>
<evidence type="ECO:0000313" key="2">
    <source>
        <dbReference type="EMBL" id="KAF4951436.1"/>
    </source>
</evidence>
<reference evidence="2" key="2">
    <citation type="submission" date="2020-05" db="EMBL/GenBank/DDBJ databases">
        <authorList>
            <person name="Kim H.-S."/>
            <person name="Proctor R.H."/>
            <person name="Brown D.W."/>
        </authorList>
    </citation>
    <scope>NUCLEOTIDE SEQUENCE</scope>
    <source>
        <strain evidence="2">NRRL 20472</strain>
    </source>
</reference>
<evidence type="ECO:0000256" key="1">
    <source>
        <dbReference type="SAM" id="MobiDB-lite"/>
    </source>
</evidence>
<evidence type="ECO:0000313" key="3">
    <source>
        <dbReference type="Proteomes" id="UP000622797"/>
    </source>
</evidence>
<comment type="caution">
    <text evidence="2">The sequence shown here is derived from an EMBL/GenBank/DDBJ whole genome shotgun (WGS) entry which is preliminary data.</text>
</comment>
<dbReference type="AlphaFoldDB" id="A0A8H4WVJ8"/>
<protein>
    <submittedName>
        <fullName evidence="2">Uncharacterized protein</fullName>
    </submittedName>
</protein>
<feature type="compositionally biased region" description="Polar residues" evidence="1">
    <location>
        <begin position="10"/>
        <end position="31"/>
    </location>
</feature>